<evidence type="ECO:0000256" key="1">
    <source>
        <dbReference type="SAM" id="MobiDB-lite"/>
    </source>
</evidence>
<evidence type="ECO:0000313" key="4">
    <source>
        <dbReference type="Proteomes" id="UP001381693"/>
    </source>
</evidence>
<keyword evidence="4" id="KW-1185">Reference proteome</keyword>
<dbReference type="AlphaFoldDB" id="A0AAN8WYN6"/>
<dbReference type="InterPro" id="IPR006880">
    <property type="entry name" value="INO80B_C"/>
</dbReference>
<proteinExistence type="predicted"/>
<dbReference type="SMART" id="SM01406">
    <property type="entry name" value="PAPA-1"/>
    <property type="match status" value="1"/>
</dbReference>
<dbReference type="GO" id="GO:0006338">
    <property type="term" value="P:chromatin remodeling"/>
    <property type="evidence" value="ECO:0007669"/>
    <property type="project" value="InterPro"/>
</dbReference>
<reference evidence="3 4" key="1">
    <citation type="submission" date="2023-11" db="EMBL/GenBank/DDBJ databases">
        <title>Halocaridina rubra genome assembly.</title>
        <authorList>
            <person name="Smith C."/>
        </authorList>
    </citation>
    <scope>NUCLEOTIDE SEQUENCE [LARGE SCALE GENOMIC DNA]</scope>
    <source>
        <strain evidence="3">EP-1</strain>
        <tissue evidence="3">Whole</tissue>
    </source>
</reference>
<feature type="compositionally biased region" description="Basic and acidic residues" evidence="1">
    <location>
        <begin position="246"/>
        <end position="267"/>
    </location>
</feature>
<dbReference type="PANTHER" id="PTHR21561">
    <property type="entry name" value="INO80 COMPLEX SUBUNIT B"/>
    <property type="match status" value="1"/>
</dbReference>
<comment type="caution">
    <text evidence="3">The sequence shown here is derived from an EMBL/GenBank/DDBJ whole genome shotgun (WGS) entry which is preliminary data.</text>
</comment>
<feature type="region of interest" description="Disordered" evidence="1">
    <location>
        <begin position="240"/>
        <end position="267"/>
    </location>
</feature>
<dbReference type="CDD" id="cd23021">
    <property type="entry name" value="zf-HIT_IN80B"/>
    <property type="match status" value="1"/>
</dbReference>
<feature type="compositionally biased region" description="Basic residues" evidence="1">
    <location>
        <begin position="69"/>
        <end position="80"/>
    </location>
</feature>
<feature type="compositionally biased region" description="Basic and acidic residues" evidence="1">
    <location>
        <begin position="165"/>
        <end position="182"/>
    </location>
</feature>
<dbReference type="InterPro" id="IPR029523">
    <property type="entry name" value="INO80B/Ies2"/>
</dbReference>
<feature type="region of interest" description="Disordered" evidence="1">
    <location>
        <begin position="63"/>
        <end position="86"/>
    </location>
</feature>
<name>A0AAN8WYN6_HALRR</name>
<accession>A0AAN8WYN6</accession>
<dbReference type="EMBL" id="JAXCGZ010013217">
    <property type="protein sequence ID" value="KAK7073352.1"/>
    <property type="molecule type" value="Genomic_DNA"/>
</dbReference>
<evidence type="ECO:0000259" key="2">
    <source>
        <dbReference type="SMART" id="SM01406"/>
    </source>
</evidence>
<feature type="region of interest" description="Disordered" evidence="1">
    <location>
        <begin position="116"/>
        <end position="182"/>
    </location>
</feature>
<gene>
    <name evidence="3" type="primary">INO80B</name>
    <name evidence="3" type="ORF">SK128_014301</name>
</gene>
<feature type="domain" description="INO80 complex subunit B-like conserved region" evidence="2">
    <location>
        <begin position="234"/>
        <end position="307"/>
    </location>
</feature>
<dbReference type="Pfam" id="PF04438">
    <property type="entry name" value="zf-HIT"/>
    <property type="match status" value="1"/>
</dbReference>
<organism evidence="3 4">
    <name type="scientific">Halocaridina rubra</name>
    <name type="common">Hawaiian red shrimp</name>
    <dbReference type="NCBI Taxonomy" id="373956"/>
    <lineage>
        <taxon>Eukaryota</taxon>
        <taxon>Metazoa</taxon>
        <taxon>Ecdysozoa</taxon>
        <taxon>Arthropoda</taxon>
        <taxon>Crustacea</taxon>
        <taxon>Multicrustacea</taxon>
        <taxon>Malacostraca</taxon>
        <taxon>Eumalacostraca</taxon>
        <taxon>Eucarida</taxon>
        <taxon>Decapoda</taxon>
        <taxon>Pleocyemata</taxon>
        <taxon>Caridea</taxon>
        <taxon>Atyoidea</taxon>
        <taxon>Atyidae</taxon>
        <taxon>Halocaridina</taxon>
    </lineage>
</organism>
<dbReference type="GO" id="GO:0031011">
    <property type="term" value="C:Ino80 complex"/>
    <property type="evidence" value="ECO:0007669"/>
    <property type="project" value="InterPro"/>
</dbReference>
<dbReference type="InterPro" id="IPR007529">
    <property type="entry name" value="Znf_HIT"/>
</dbReference>
<dbReference type="Pfam" id="PF04795">
    <property type="entry name" value="PAPA-1"/>
    <property type="match status" value="1"/>
</dbReference>
<evidence type="ECO:0000313" key="3">
    <source>
        <dbReference type="EMBL" id="KAK7073352.1"/>
    </source>
</evidence>
<sequence>MQISHILKEEEEGELLACVKFQFVYIYVLILNMGKKKDKDRDKELIDTSHSFNIDRLEPNRGAIPNVVKKPKKHKHKKSSKKEEAERIVNIVEENEDMDVTVDDIDDSPPQILKLKIKIPESSPEKPGTPKAAKIKSDKNKSSGNKKSGKKKEGKGEDDTDSEEERWLDAIESGKLEEVDDELKRMKNPRLMTARQRAMLEKRSDGTDDTFPVIPAEPLLSLPSGFKEKVVTEEMLAKKAIKTQKRREQAQEKREEDKKKTVDRLLKKQDSKVGKVNNKVKSSKKEIPMYSYVNNQDMISVSLPTSFSFFLDTQKEKEPPKPKLCGVAGCTNLKKYACSKTGVPLCSLECYKTNLALNKTQISV</sequence>
<dbReference type="Proteomes" id="UP001381693">
    <property type="component" value="Unassembled WGS sequence"/>
</dbReference>
<dbReference type="PANTHER" id="PTHR21561:SF12">
    <property type="entry name" value="INO80 COMPLEX SUBUNIT B"/>
    <property type="match status" value="1"/>
</dbReference>
<protein>
    <submittedName>
        <fullName evidence="3">INO80 complex subunit B</fullName>
    </submittedName>
</protein>